<keyword evidence="6" id="KW-0812">Transmembrane</keyword>
<dbReference type="EMBL" id="CAESAO010000042">
    <property type="protein sequence ID" value="CAB4341814.1"/>
    <property type="molecule type" value="Genomic_DNA"/>
</dbReference>
<feature type="transmembrane region" description="Helical" evidence="6">
    <location>
        <begin position="97"/>
        <end position="118"/>
    </location>
</feature>
<feature type="compositionally biased region" description="Acidic residues" evidence="5">
    <location>
        <begin position="135"/>
        <end position="152"/>
    </location>
</feature>
<evidence type="ECO:0000256" key="3">
    <source>
        <dbReference type="ARBA" id="ARBA00022723"/>
    </source>
</evidence>
<keyword evidence="3" id="KW-0479">Metal-binding</keyword>
<evidence type="ECO:0000256" key="1">
    <source>
        <dbReference type="ARBA" id="ARBA00010342"/>
    </source>
</evidence>
<keyword evidence="6" id="KW-0472">Membrane</keyword>
<comment type="similarity">
    <text evidence="1">Belongs to the CcmH/CycL/Ccl2/NrfF family.</text>
</comment>
<evidence type="ECO:0000313" key="8">
    <source>
        <dbReference type="EMBL" id="CAB4341814.1"/>
    </source>
</evidence>
<dbReference type="AlphaFoldDB" id="A0A6J7RR38"/>
<evidence type="ECO:0000256" key="5">
    <source>
        <dbReference type="SAM" id="MobiDB-lite"/>
    </source>
</evidence>
<dbReference type="CDD" id="cd16378">
    <property type="entry name" value="CcmH_N"/>
    <property type="match status" value="1"/>
</dbReference>
<dbReference type="EMBL" id="CAFBPX010000041">
    <property type="protein sequence ID" value="CAB5031214.1"/>
    <property type="molecule type" value="Genomic_DNA"/>
</dbReference>
<evidence type="ECO:0000259" key="7">
    <source>
        <dbReference type="Pfam" id="PF03918"/>
    </source>
</evidence>
<evidence type="ECO:0000256" key="4">
    <source>
        <dbReference type="ARBA" id="ARBA00023004"/>
    </source>
</evidence>
<name>A0A6J7RR38_9ZZZZ</name>
<protein>
    <submittedName>
        <fullName evidence="9">Unannotated protein</fullName>
    </submittedName>
</protein>
<sequence>MKRTIQTSLACLLALCVIAPTTPALAAVSFPDIEDEVMCDTCNVPLNIAESPRADQLRREINKLIARGETKSQIKSTLSGRYGPAILALPPASGFSLTAYLVPVAVALGLLLLGLVLLSRWRRSGRGGDRSETPLADDDSDRLDDELERFGR</sequence>
<dbReference type="Pfam" id="PF03918">
    <property type="entry name" value="CcmH"/>
    <property type="match status" value="1"/>
</dbReference>
<keyword evidence="6" id="KW-1133">Transmembrane helix</keyword>
<feature type="region of interest" description="Disordered" evidence="5">
    <location>
        <begin position="124"/>
        <end position="152"/>
    </location>
</feature>
<dbReference type="GO" id="GO:0046872">
    <property type="term" value="F:metal ion binding"/>
    <property type="evidence" value="ECO:0007669"/>
    <property type="project" value="UniProtKB-KW"/>
</dbReference>
<evidence type="ECO:0000256" key="6">
    <source>
        <dbReference type="SAM" id="Phobius"/>
    </source>
</evidence>
<evidence type="ECO:0000313" key="9">
    <source>
        <dbReference type="EMBL" id="CAB5031214.1"/>
    </source>
</evidence>
<dbReference type="InterPro" id="IPR005616">
    <property type="entry name" value="CcmH/CycL/Ccl2/NrfF_N"/>
</dbReference>
<reference evidence="9" key="1">
    <citation type="submission" date="2020-05" db="EMBL/GenBank/DDBJ databases">
        <authorList>
            <person name="Chiriac C."/>
            <person name="Salcher M."/>
            <person name="Ghai R."/>
            <person name="Kavagutti S V."/>
        </authorList>
    </citation>
    <scope>NUCLEOTIDE SEQUENCE</scope>
</reference>
<proteinExistence type="inferred from homology"/>
<dbReference type="InterPro" id="IPR038297">
    <property type="entry name" value="CcmH/CycL/NrfF/Ccl2_sf"/>
</dbReference>
<gene>
    <name evidence="8" type="ORF">UFOPK3522_00663</name>
    <name evidence="9" type="ORF">UFOPK4175_00344</name>
</gene>
<feature type="domain" description="CcmH/CycL/Ccl2/NrfF N-terminal" evidence="7">
    <location>
        <begin position="29"/>
        <end position="145"/>
    </location>
</feature>
<organism evidence="9">
    <name type="scientific">freshwater metagenome</name>
    <dbReference type="NCBI Taxonomy" id="449393"/>
    <lineage>
        <taxon>unclassified sequences</taxon>
        <taxon>metagenomes</taxon>
        <taxon>ecological metagenomes</taxon>
    </lineage>
</organism>
<accession>A0A6J7RR38</accession>
<evidence type="ECO:0000256" key="2">
    <source>
        <dbReference type="ARBA" id="ARBA00022617"/>
    </source>
</evidence>
<keyword evidence="4" id="KW-0408">Iron</keyword>
<dbReference type="Gene3D" id="1.10.8.640">
    <property type="entry name" value="Cytochrome C biogenesis protein"/>
    <property type="match status" value="1"/>
</dbReference>
<keyword evidence="2" id="KW-0349">Heme</keyword>